<keyword evidence="6 9" id="KW-0472">Membrane</keyword>
<dbReference type="PANTHER" id="PTHR43531:SF14">
    <property type="entry name" value="METHYL-ACCEPTING CHEMOTAXIS PROTEIN I-RELATED"/>
    <property type="match status" value="1"/>
</dbReference>
<dbReference type="STRING" id="187330.AMS58_20170"/>
<dbReference type="CDD" id="cd11386">
    <property type="entry name" value="MCP_signal"/>
    <property type="match status" value="1"/>
</dbReference>
<dbReference type="Gene3D" id="1.10.287.950">
    <property type="entry name" value="Methyl-accepting chemotaxis protein"/>
    <property type="match status" value="1"/>
</dbReference>
<name>A0A0N1MR27_9GAMM</name>
<comment type="similarity">
    <text evidence="7">Belongs to the methyl-accepting chemotaxis (MCP) protein family.</text>
</comment>
<dbReference type="Pfam" id="PF00015">
    <property type="entry name" value="MCPsignal"/>
    <property type="match status" value="1"/>
</dbReference>
<dbReference type="Pfam" id="PF00672">
    <property type="entry name" value="HAMP"/>
    <property type="match status" value="1"/>
</dbReference>
<protein>
    <submittedName>
        <fullName evidence="12">Chemotaxis protein</fullName>
    </submittedName>
</protein>
<evidence type="ECO:0000256" key="1">
    <source>
        <dbReference type="ARBA" id="ARBA00004651"/>
    </source>
</evidence>
<dbReference type="Pfam" id="PF02743">
    <property type="entry name" value="dCache_1"/>
    <property type="match status" value="1"/>
</dbReference>
<reference evidence="12 13" key="1">
    <citation type="submission" date="2015-08" db="EMBL/GenBank/DDBJ databases">
        <title>Draft Genome Sequence of Pseudoalteromonas porphyrae UCD-SED14.</title>
        <authorList>
            <person name="Coil D.A."/>
            <person name="Jospin G."/>
            <person name="Lee R.D."/>
            <person name="Eisen J.A."/>
        </authorList>
    </citation>
    <scope>NUCLEOTIDE SEQUENCE [LARGE SCALE GENOMIC DNA]</scope>
    <source>
        <strain evidence="12 13">UCD-SED14</strain>
    </source>
</reference>
<evidence type="ECO:0000259" key="11">
    <source>
        <dbReference type="PROSITE" id="PS50885"/>
    </source>
</evidence>
<evidence type="ECO:0000313" key="13">
    <source>
        <dbReference type="Proteomes" id="UP000037848"/>
    </source>
</evidence>
<dbReference type="CDD" id="cd06225">
    <property type="entry name" value="HAMP"/>
    <property type="match status" value="1"/>
</dbReference>
<feature type="domain" description="HAMP" evidence="11">
    <location>
        <begin position="695"/>
        <end position="747"/>
    </location>
</feature>
<comment type="subcellular location">
    <subcellularLocation>
        <location evidence="1">Cell membrane</location>
        <topology evidence="1">Multi-pass membrane protein</topology>
    </subcellularLocation>
</comment>
<dbReference type="RefSeq" id="WP_054455966.1">
    <property type="nucleotide sequence ID" value="NZ_LHPH01000032.1"/>
</dbReference>
<dbReference type="Gene3D" id="1.20.120.1530">
    <property type="match status" value="2"/>
</dbReference>
<evidence type="ECO:0000256" key="2">
    <source>
        <dbReference type="ARBA" id="ARBA00022475"/>
    </source>
</evidence>
<feature type="domain" description="HAMP" evidence="11">
    <location>
        <begin position="605"/>
        <end position="657"/>
    </location>
</feature>
<keyword evidence="4 9" id="KW-0812">Transmembrane</keyword>
<evidence type="ECO:0000256" key="6">
    <source>
        <dbReference type="ARBA" id="ARBA00023136"/>
    </source>
</evidence>
<dbReference type="InterPro" id="IPR003660">
    <property type="entry name" value="HAMP_dom"/>
</dbReference>
<dbReference type="SUPFAM" id="SSF158472">
    <property type="entry name" value="HAMP domain-like"/>
    <property type="match status" value="1"/>
</dbReference>
<feature type="domain" description="HAMP" evidence="11">
    <location>
        <begin position="424"/>
        <end position="477"/>
    </location>
</feature>
<keyword evidence="5 9" id="KW-1133">Transmembrane helix</keyword>
<dbReference type="Pfam" id="PF18947">
    <property type="entry name" value="HAMP_2"/>
    <property type="match status" value="2"/>
</dbReference>
<organism evidence="12 13">
    <name type="scientific">Pseudoalteromonas porphyrae</name>
    <dbReference type="NCBI Taxonomy" id="187330"/>
    <lineage>
        <taxon>Bacteria</taxon>
        <taxon>Pseudomonadati</taxon>
        <taxon>Pseudomonadota</taxon>
        <taxon>Gammaproteobacteria</taxon>
        <taxon>Alteromonadales</taxon>
        <taxon>Pseudoalteromonadaceae</taxon>
        <taxon>Pseudoalteromonas</taxon>
    </lineage>
</organism>
<dbReference type="InterPro" id="IPR033479">
    <property type="entry name" value="dCache_1"/>
</dbReference>
<comment type="caution">
    <text evidence="12">The sequence shown here is derived from an EMBL/GenBank/DDBJ whole genome shotgun (WGS) entry which is preliminary data.</text>
</comment>
<dbReference type="EMBL" id="LHPH01000032">
    <property type="protein sequence ID" value="KPH56814.1"/>
    <property type="molecule type" value="Genomic_DNA"/>
</dbReference>
<feature type="transmembrane region" description="Helical" evidence="9">
    <location>
        <begin position="21"/>
        <end position="42"/>
    </location>
</feature>
<sequence>MTNAIELVSGFIHRLGLTKKLIAGFLLVALIPLAVVISIALYSSSNALNKQTYAQLEAVSEIKKSAIERHFKDIKAQLLFLSQSPLLHRAAHEFSEAFKHPLQANNLNKIEEKKLVNYYQNQFSTKYSAENEGMAAPTQLFTQLSPAARFWQYQYLADNPHPLGEKAKLQHATTPNEYSLTHAKYHGFLYNFAQKFDFYDVFIVDNNSAEVVYSVYKEVDFATSLQHGPFANSNLALVFKKAKTIAQDEIAFVDYQQYSPSYDAPASFIATPIYEQGVHTSTLIFQLSIDALNTIMTERAGLGESGETYLVGPDFLMRSDSYLDAAKHSVVNSFRRPVQGAVKTEATKLALAGANGQQVITDYNGSLVLSSYQPINVLGVQWALLAEMDKQEAFAAVAQLTILLLSILVLSVIAITVVAVLFSRSLTRPVQLLVDTMHHVERQGDFSVRAPVLSQDEIGISAQAFNSLLDALQGAISQTNSVMNKMAVGEFQHRIDVPCKGELNSLKQATNECADSLESAMTELNQVIDEMSKGNFNTVISTPMQGELATLKHNINGSMQSINGTINEIVDVMSHIEQGNFKQQVTVMAKGSLAQLKDSVNNSVHSLFGAVTSISKVMSALHEGDFSQRIEQPLQGQLALLKDDINASVDNLALIIKDISDVMAAVNQGNFKLHVNCNANGQLSSLKQHINNSILNLDEAVSDISNVMTAISQGCFDKIIDSQMNGQLDSLKHDVNNSVSNLSTVIAELAKVMAAMRRGDFSQQLTSQMQGQLAHLQKDVNSSLAITAQAIGEVTHVLSAISQGNLAQPVQGDYQGVFATLKEDVNHTIGKLTSVITGIQSCANQVSQSASEIAASNIEISQRTEEQASNLEEASASSSNMLDEIAHVAKQSSEAVSLADNAHTIATEGGELSKQTVNAIVEVNNSSKDINEIVSVIDEIAFQTNLLALNAAVEAARAGEHGRGFAVVANEVRNLAGRSASSAKQIKSIISNSNQKISQGTMLANSSGDKLGQIVSAVAAVNHMITCINNSSITQQQAIKEVDIVVQRLTVLIQESSAITEETMAAAKQMAEQANTMRDLLLYFSLKKTPL</sequence>
<keyword evidence="2" id="KW-1003">Cell membrane</keyword>
<evidence type="ECO:0000256" key="3">
    <source>
        <dbReference type="ARBA" id="ARBA00022481"/>
    </source>
</evidence>
<keyword evidence="8" id="KW-0807">Transducer</keyword>
<evidence type="ECO:0000256" key="9">
    <source>
        <dbReference type="SAM" id="Phobius"/>
    </source>
</evidence>
<dbReference type="GO" id="GO:0005886">
    <property type="term" value="C:plasma membrane"/>
    <property type="evidence" value="ECO:0007669"/>
    <property type="project" value="UniProtKB-SubCell"/>
</dbReference>
<dbReference type="Gene3D" id="6.10.340.10">
    <property type="match status" value="1"/>
</dbReference>
<dbReference type="InterPro" id="IPR051310">
    <property type="entry name" value="MCP_chemotaxis"/>
</dbReference>
<evidence type="ECO:0000256" key="4">
    <source>
        <dbReference type="ARBA" id="ARBA00022692"/>
    </source>
</evidence>
<dbReference type="AlphaFoldDB" id="A0A0N1MR27"/>
<dbReference type="InterPro" id="IPR004089">
    <property type="entry name" value="MCPsignal_dom"/>
</dbReference>
<dbReference type="SMART" id="SM00283">
    <property type="entry name" value="MA"/>
    <property type="match status" value="1"/>
</dbReference>
<dbReference type="GO" id="GO:0006935">
    <property type="term" value="P:chemotaxis"/>
    <property type="evidence" value="ECO:0007669"/>
    <property type="project" value="UniProtKB-KW"/>
</dbReference>
<evidence type="ECO:0000256" key="7">
    <source>
        <dbReference type="ARBA" id="ARBA00029447"/>
    </source>
</evidence>
<evidence type="ECO:0000256" key="8">
    <source>
        <dbReference type="PROSITE-ProRule" id="PRU00284"/>
    </source>
</evidence>
<dbReference type="SUPFAM" id="SSF58104">
    <property type="entry name" value="Methyl-accepting chemotaxis protein (MCP) signaling domain"/>
    <property type="match status" value="2"/>
</dbReference>
<gene>
    <name evidence="12" type="ORF">ADS77_19955</name>
</gene>
<feature type="domain" description="Methyl-accepting transducer" evidence="10">
    <location>
        <begin position="842"/>
        <end position="1071"/>
    </location>
</feature>
<dbReference type="GO" id="GO:0007165">
    <property type="term" value="P:signal transduction"/>
    <property type="evidence" value="ECO:0007669"/>
    <property type="project" value="UniProtKB-KW"/>
</dbReference>
<feature type="domain" description="HAMP" evidence="11">
    <location>
        <begin position="785"/>
        <end position="837"/>
    </location>
</feature>
<feature type="domain" description="HAMP" evidence="11">
    <location>
        <begin position="515"/>
        <end position="567"/>
    </location>
</feature>
<keyword evidence="3" id="KW-0488">Methylation</keyword>
<evidence type="ECO:0000313" key="12">
    <source>
        <dbReference type="EMBL" id="KPH56814.1"/>
    </source>
</evidence>
<accession>A0A0N1MR27</accession>
<evidence type="ECO:0000256" key="5">
    <source>
        <dbReference type="ARBA" id="ARBA00022989"/>
    </source>
</evidence>
<dbReference type="PROSITE" id="PS50111">
    <property type="entry name" value="CHEMOTAXIS_TRANSDUC_2"/>
    <property type="match status" value="1"/>
</dbReference>
<feature type="transmembrane region" description="Helical" evidence="9">
    <location>
        <begin position="400"/>
        <end position="422"/>
    </location>
</feature>
<dbReference type="PATRIC" id="fig|187330.3.peg.2916"/>
<dbReference type="PANTHER" id="PTHR43531">
    <property type="entry name" value="PROTEIN ICFG"/>
    <property type="match status" value="1"/>
</dbReference>
<evidence type="ECO:0000259" key="10">
    <source>
        <dbReference type="PROSITE" id="PS50111"/>
    </source>
</evidence>
<dbReference type="Proteomes" id="UP000037848">
    <property type="component" value="Unassembled WGS sequence"/>
</dbReference>
<dbReference type="SMART" id="SM00304">
    <property type="entry name" value="HAMP"/>
    <property type="match status" value="4"/>
</dbReference>
<dbReference type="GO" id="GO:0004888">
    <property type="term" value="F:transmembrane signaling receptor activity"/>
    <property type="evidence" value="ECO:0007669"/>
    <property type="project" value="TreeGrafter"/>
</dbReference>
<proteinExistence type="inferred from homology"/>
<keyword evidence="13" id="KW-1185">Reference proteome</keyword>
<dbReference type="PROSITE" id="PS50885">
    <property type="entry name" value="HAMP"/>
    <property type="match status" value="5"/>
</dbReference>